<keyword evidence="3 4" id="KW-0472">Membrane</keyword>
<evidence type="ECO:0000313" key="8">
    <source>
        <dbReference type="Proteomes" id="UP000199347"/>
    </source>
</evidence>
<dbReference type="EMBL" id="FMVW01000002">
    <property type="protein sequence ID" value="SCZ31899.1"/>
    <property type="molecule type" value="Genomic_DNA"/>
</dbReference>
<keyword evidence="4" id="KW-1133">Transmembrane helix</keyword>
<dbReference type="Pfam" id="PF03717">
    <property type="entry name" value="PBP_dimer"/>
    <property type="match status" value="1"/>
</dbReference>
<evidence type="ECO:0000259" key="5">
    <source>
        <dbReference type="Pfam" id="PF00905"/>
    </source>
</evidence>
<keyword evidence="2" id="KW-0121">Carboxypeptidase</keyword>
<dbReference type="STRING" id="1120955.SAMN03080610_01441"/>
<dbReference type="InterPro" id="IPR050515">
    <property type="entry name" value="Beta-lactam/transpept"/>
</dbReference>
<feature type="domain" description="Penicillin-binding protein dimerisation" evidence="6">
    <location>
        <begin position="84"/>
        <end position="196"/>
    </location>
</feature>
<keyword evidence="8" id="KW-1185">Reference proteome</keyword>
<dbReference type="SUPFAM" id="SSF56601">
    <property type="entry name" value="beta-lactamase/transpeptidase-like"/>
    <property type="match status" value="1"/>
</dbReference>
<dbReference type="Gene3D" id="3.40.710.10">
    <property type="entry name" value="DD-peptidase/beta-lactamase superfamily"/>
    <property type="match status" value="1"/>
</dbReference>
<keyword evidence="7" id="KW-0132">Cell division</keyword>
<keyword evidence="7" id="KW-0131">Cell cycle</keyword>
<keyword evidence="2" id="KW-0645">Protease</keyword>
<feature type="domain" description="Penicillin-binding protein transpeptidase" evidence="5">
    <location>
        <begin position="259"/>
        <end position="546"/>
    </location>
</feature>
<dbReference type="PANTHER" id="PTHR30627:SF1">
    <property type="entry name" value="PEPTIDOGLYCAN D,D-TRANSPEPTIDASE FTSI"/>
    <property type="match status" value="1"/>
</dbReference>
<dbReference type="Gene3D" id="3.90.1310.10">
    <property type="entry name" value="Penicillin-binding protein 2a (Domain 2)"/>
    <property type="match status" value="1"/>
</dbReference>
<dbReference type="SUPFAM" id="SSF56519">
    <property type="entry name" value="Penicillin binding protein dimerisation domain"/>
    <property type="match status" value="1"/>
</dbReference>
<reference evidence="7 8" key="1">
    <citation type="submission" date="2016-10" db="EMBL/GenBank/DDBJ databases">
        <authorList>
            <person name="de Groot N.N."/>
        </authorList>
    </citation>
    <scope>NUCLEOTIDE SEQUENCE [LARGE SCALE GENOMIC DNA]</scope>
    <source>
        <strain evidence="7 8">DSM 2698</strain>
    </source>
</reference>
<dbReference type="InterPro" id="IPR036138">
    <property type="entry name" value="PBP_dimer_sf"/>
</dbReference>
<dbReference type="CDD" id="cd14279">
    <property type="entry name" value="CUE"/>
    <property type="match status" value="1"/>
</dbReference>
<dbReference type="Pfam" id="PF00905">
    <property type="entry name" value="Transpeptidase"/>
    <property type="match status" value="1"/>
</dbReference>
<dbReference type="AlphaFoldDB" id="A0A1G5N591"/>
<dbReference type="PANTHER" id="PTHR30627">
    <property type="entry name" value="PEPTIDOGLYCAN D,D-TRANSPEPTIDASE"/>
    <property type="match status" value="1"/>
</dbReference>
<dbReference type="InterPro" id="IPR012338">
    <property type="entry name" value="Beta-lactam/transpept-like"/>
</dbReference>
<protein>
    <submittedName>
        <fullName evidence="7">Cell division protein FtsI (Penicillin-binding protein 3)</fullName>
    </submittedName>
</protein>
<dbReference type="GO" id="GO:0004180">
    <property type="term" value="F:carboxypeptidase activity"/>
    <property type="evidence" value="ECO:0007669"/>
    <property type="project" value="UniProtKB-KW"/>
</dbReference>
<gene>
    <name evidence="7" type="ORF">SAMN03080610_01441</name>
</gene>
<evidence type="ECO:0000256" key="4">
    <source>
        <dbReference type="SAM" id="Phobius"/>
    </source>
</evidence>
<evidence type="ECO:0000259" key="6">
    <source>
        <dbReference type="Pfam" id="PF03717"/>
    </source>
</evidence>
<comment type="subcellular location">
    <subcellularLocation>
        <location evidence="1">Membrane</location>
    </subcellularLocation>
</comment>
<accession>A0A1G5N591</accession>
<dbReference type="InterPro" id="IPR005311">
    <property type="entry name" value="PBP_dimer"/>
</dbReference>
<sequence length="584" mass="63365">MSVTTEAFKPDNSWRESSWRHLASRPRQPSITRAGDNERLRWRVVFAMAAFGMLYAVLAGRLVHLGLAANGDDMRTAGAASAVAAARPDIVDENGEILATDIKTASLYAEPRRIVDADEAAEQLSLVFPDFDRERLRRDLATNAGFLWLKREITPDQRRRVHELGLPGIGFVSENSRFYPGGPTVSHILGAVNVDNQGIAGIEKYIDDSGLADLHQAGFATEHGLEPVKLSIDLRVQHAVRSELETAMGKYTAKAAIGIVLDVKTGEVVGMSSLPDFDPNIPAQALDKDRLNRATVGVYEMGSTFKTFTTAMALDSGLVHLNDTFDASKPLRISGFTIHDFHGKHRALSVPEIFIYSSNIGTAKMALECGIPMQQEFLGKLGLLDELRTELPEAGAPLKPREWTKLSSVTISFGHGISVSPLQTAAAGAALMNGGYYIPPTFLPRDERTAAELSRRVVKPETSADMRKLMRLNVLKGSGRRAAVPGYRVGGKTGTAEKVVNGKYANDKRRNAFLSAFPIDDPRYLVLVVIDEPNPEKPGLPATAGMNAAPTTAAIIRRIAPMLGIKPLLTDPEEDLATTIAAIE</sequence>
<evidence type="ECO:0000313" key="7">
    <source>
        <dbReference type="EMBL" id="SCZ31899.1"/>
    </source>
</evidence>
<dbReference type="Gene3D" id="3.30.450.330">
    <property type="match status" value="1"/>
</dbReference>
<feature type="transmembrane region" description="Helical" evidence="4">
    <location>
        <begin position="40"/>
        <end position="58"/>
    </location>
</feature>
<dbReference type="GO" id="GO:0005886">
    <property type="term" value="C:plasma membrane"/>
    <property type="evidence" value="ECO:0007669"/>
    <property type="project" value="TreeGrafter"/>
</dbReference>
<dbReference type="GO" id="GO:0051301">
    <property type="term" value="P:cell division"/>
    <property type="evidence" value="ECO:0007669"/>
    <property type="project" value="UniProtKB-KW"/>
</dbReference>
<dbReference type="InterPro" id="IPR001460">
    <property type="entry name" value="PCN-bd_Tpept"/>
</dbReference>
<organism evidence="7 8">
    <name type="scientific">Afifella marina DSM 2698</name>
    <dbReference type="NCBI Taxonomy" id="1120955"/>
    <lineage>
        <taxon>Bacteria</taxon>
        <taxon>Pseudomonadati</taxon>
        <taxon>Pseudomonadota</taxon>
        <taxon>Alphaproteobacteria</taxon>
        <taxon>Hyphomicrobiales</taxon>
        <taxon>Afifellaceae</taxon>
        <taxon>Afifella</taxon>
    </lineage>
</organism>
<dbReference type="GO" id="GO:0071555">
    <property type="term" value="P:cell wall organization"/>
    <property type="evidence" value="ECO:0007669"/>
    <property type="project" value="TreeGrafter"/>
</dbReference>
<evidence type="ECO:0000256" key="2">
    <source>
        <dbReference type="ARBA" id="ARBA00022645"/>
    </source>
</evidence>
<name>A0A1G5N591_AFIMA</name>
<evidence type="ECO:0000256" key="3">
    <source>
        <dbReference type="ARBA" id="ARBA00023136"/>
    </source>
</evidence>
<dbReference type="GO" id="GO:0008658">
    <property type="term" value="F:penicillin binding"/>
    <property type="evidence" value="ECO:0007669"/>
    <property type="project" value="InterPro"/>
</dbReference>
<keyword evidence="2" id="KW-0378">Hydrolase</keyword>
<evidence type="ECO:0000256" key="1">
    <source>
        <dbReference type="ARBA" id="ARBA00004370"/>
    </source>
</evidence>
<dbReference type="Proteomes" id="UP000199347">
    <property type="component" value="Unassembled WGS sequence"/>
</dbReference>
<proteinExistence type="predicted"/>
<keyword evidence="4" id="KW-0812">Transmembrane</keyword>